<dbReference type="InterPro" id="IPR006683">
    <property type="entry name" value="Thioestr_dom"/>
</dbReference>
<accession>A0AA37TAT5</accession>
<dbReference type="InterPro" id="IPR033120">
    <property type="entry name" value="HOTDOG_ACOT"/>
</dbReference>
<sequence length="122" mass="13503">MENYQLVLTEHLNHYGYLFGGTLLKWVDESAYMAARLDHPGKRFVTAGMNEVSFKRQVELGSIVMFDAKKIAMGNTSVTYEVNVMVASSLSTPDEPIFSTQVTLVCIDEAGNKFSLMEGVGN</sequence>
<dbReference type="PANTHER" id="PTHR11049">
    <property type="entry name" value="ACYL COENZYME A THIOESTER HYDROLASE"/>
    <property type="match status" value="1"/>
</dbReference>
<evidence type="ECO:0000256" key="2">
    <source>
        <dbReference type="ARBA" id="ARBA00022801"/>
    </source>
</evidence>
<dbReference type="GO" id="GO:0052816">
    <property type="term" value="F:long-chain fatty acyl-CoA hydrolase activity"/>
    <property type="evidence" value="ECO:0007669"/>
    <property type="project" value="TreeGrafter"/>
</dbReference>
<organism evidence="5 6">
    <name type="scientific">Marinibactrum halimedae</name>
    <dbReference type="NCBI Taxonomy" id="1444977"/>
    <lineage>
        <taxon>Bacteria</taxon>
        <taxon>Pseudomonadati</taxon>
        <taxon>Pseudomonadota</taxon>
        <taxon>Gammaproteobacteria</taxon>
        <taxon>Cellvibrionales</taxon>
        <taxon>Cellvibrionaceae</taxon>
        <taxon>Marinibactrum</taxon>
    </lineage>
</organism>
<keyword evidence="2 3" id="KW-0378">Hydrolase</keyword>
<protein>
    <submittedName>
        <fullName evidence="5">Acyl-CoA thioesterase</fullName>
    </submittedName>
</protein>
<name>A0AA37TAT5_9GAMM</name>
<comment type="similarity">
    <text evidence="1">Belongs to the acyl coenzyme A hydrolase family.</text>
</comment>
<dbReference type="Proteomes" id="UP001156870">
    <property type="component" value="Unassembled WGS sequence"/>
</dbReference>
<dbReference type="PROSITE" id="PS51770">
    <property type="entry name" value="HOTDOG_ACOT"/>
    <property type="match status" value="1"/>
</dbReference>
<gene>
    <name evidence="5" type="ORF">GCM10007877_27300</name>
</gene>
<dbReference type="CDD" id="cd03442">
    <property type="entry name" value="BFIT_BACH"/>
    <property type="match status" value="1"/>
</dbReference>
<proteinExistence type="inferred from homology"/>
<dbReference type="RefSeq" id="WP_232594385.1">
    <property type="nucleotide sequence ID" value="NZ_BSPD01000064.1"/>
</dbReference>
<dbReference type="InterPro" id="IPR029069">
    <property type="entry name" value="HotDog_dom_sf"/>
</dbReference>
<dbReference type="Pfam" id="PF03061">
    <property type="entry name" value="4HBT"/>
    <property type="match status" value="1"/>
</dbReference>
<dbReference type="PANTHER" id="PTHR11049:SF31">
    <property type="entry name" value="HOTDOG ACOT-TYPE DOMAIN-CONTAINING PROTEIN"/>
    <property type="match status" value="1"/>
</dbReference>
<dbReference type="EMBL" id="BSPD01000064">
    <property type="protein sequence ID" value="GLS27011.1"/>
    <property type="molecule type" value="Genomic_DNA"/>
</dbReference>
<dbReference type="GO" id="GO:0009062">
    <property type="term" value="P:fatty acid catabolic process"/>
    <property type="evidence" value="ECO:0007669"/>
    <property type="project" value="TreeGrafter"/>
</dbReference>
<dbReference type="GO" id="GO:0006637">
    <property type="term" value="P:acyl-CoA metabolic process"/>
    <property type="evidence" value="ECO:0007669"/>
    <property type="project" value="TreeGrafter"/>
</dbReference>
<evidence type="ECO:0000259" key="4">
    <source>
        <dbReference type="PROSITE" id="PS51770"/>
    </source>
</evidence>
<comment type="caution">
    <text evidence="5">The sequence shown here is derived from an EMBL/GenBank/DDBJ whole genome shotgun (WGS) entry which is preliminary data.</text>
</comment>
<evidence type="ECO:0000313" key="5">
    <source>
        <dbReference type="EMBL" id="GLS27011.1"/>
    </source>
</evidence>
<dbReference type="AlphaFoldDB" id="A0AA37TAT5"/>
<reference evidence="5 6" key="1">
    <citation type="journal article" date="2014" name="Int. J. Syst. Evol. Microbiol.">
        <title>Complete genome sequence of Corynebacterium casei LMG S-19264T (=DSM 44701T), isolated from a smear-ripened cheese.</title>
        <authorList>
            <consortium name="US DOE Joint Genome Institute (JGI-PGF)"/>
            <person name="Walter F."/>
            <person name="Albersmeier A."/>
            <person name="Kalinowski J."/>
            <person name="Ruckert C."/>
        </authorList>
    </citation>
    <scope>NUCLEOTIDE SEQUENCE [LARGE SCALE GENOMIC DNA]</scope>
    <source>
        <strain evidence="5 6">NBRC 110095</strain>
    </source>
</reference>
<evidence type="ECO:0000313" key="6">
    <source>
        <dbReference type="Proteomes" id="UP001156870"/>
    </source>
</evidence>
<evidence type="ECO:0000256" key="3">
    <source>
        <dbReference type="PROSITE-ProRule" id="PRU01106"/>
    </source>
</evidence>
<dbReference type="GO" id="GO:0005829">
    <property type="term" value="C:cytosol"/>
    <property type="evidence" value="ECO:0007669"/>
    <property type="project" value="TreeGrafter"/>
</dbReference>
<keyword evidence="6" id="KW-1185">Reference proteome</keyword>
<dbReference type="InterPro" id="IPR040170">
    <property type="entry name" value="Cytosol_ACT"/>
</dbReference>
<dbReference type="Gene3D" id="3.10.129.10">
    <property type="entry name" value="Hotdog Thioesterase"/>
    <property type="match status" value="1"/>
</dbReference>
<feature type="domain" description="HotDog ACOT-type" evidence="4">
    <location>
        <begin position="1"/>
        <end position="110"/>
    </location>
</feature>
<dbReference type="SUPFAM" id="SSF54637">
    <property type="entry name" value="Thioesterase/thiol ester dehydrase-isomerase"/>
    <property type="match status" value="1"/>
</dbReference>
<evidence type="ECO:0000256" key="1">
    <source>
        <dbReference type="ARBA" id="ARBA00010458"/>
    </source>
</evidence>